<evidence type="ECO:0000313" key="2">
    <source>
        <dbReference type="Proteomes" id="UP000435837"/>
    </source>
</evidence>
<accession>A0A640S999</accession>
<dbReference type="InterPro" id="IPR037171">
    <property type="entry name" value="NagB/RpiA_transferase-like"/>
</dbReference>
<reference evidence="1 2" key="1">
    <citation type="submission" date="2019-12" db="EMBL/GenBank/DDBJ databases">
        <title>Whole genome shotgun sequence of Streptomyces caniferus NBRC 15389.</title>
        <authorList>
            <person name="Ichikawa N."/>
            <person name="Kimura A."/>
            <person name="Kitahashi Y."/>
            <person name="Komaki H."/>
            <person name="Tamura T."/>
        </authorList>
    </citation>
    <scope>NUCLEOTIDE SEQUENCE [LARGE SCALE GENOMIC DNA]</scope>
    <source>
        <strain evidence="1 2">NBRC 15389</strain>
    </source>
</reference>
<gene>
    <name evidence="1" type="ORF">Scani_32540</name>
</gene>
<dbReference type="EMBL" id="BLIN01000003">
    <property type="protein sequence ID" value="GFE06986.1"/>
    <property type="molecule type" value="Genomic_DNA"/>
</dbReference>
<dbReference type="Gene3D" id="3.40.50.1360">
    <property type="match status" value="1"/>
</dbReference>
<organism evidence="1 2">
    <name type="scientific">Streptomyces caniferus</name>
    <dbReference type="NCBI Taxonomy" id="285557"/>
    <lineage>
        <taxon>Bacteria</taxon>
        <taxon>Bacillati</taxon>
        <taxon>Actinomycetota</taxon>
        <taxon>Actinomycetes</taxon>
        <taxon>Kitasatosporales</taxon>
        <taxon>Streptomycetaceae</taxon>
        <taxon>Streptomyces</taxon>
    </lineage>
</organism>
<name>A0A640S999_9ACTN</name>
<protein>
    <recommendedName>
        <fullName evidence="3">Ribose 5-phosphate isomerase A</fullName>
    </recommendedName>
</protein>
<dbReference type="Proteomes" id="UP000435837">
    <property type="component" value="Unassembled WGS sequence"/>
</dbReference>
<evidence type="ECO:0000313" key="1">
    <source>
        <dbReference type="EMBL" id="GFE06986.1"/>
    </source>
</evidence>
<dbReference type="RefSeq" id="WP_218039185.1">
    <property type="nucleotide sequence ID" value="NZ_BAAATH010000006.1"/>
</dbReference>
<evidence type="ECO:0008006" key="3">
    <source>
        <dbReference type="Google" id="ProtNLM"/>
    </source>
</evidence>
<dbReference type="AlphaFoldDB" id="A0A640S999"/>
<sequence>MSVEHDKQLAAEAAAELMEDGMTVGLGTGSTVACPATEGRTAAPG</sequence>
<comment type="caution">
    <text evidence="1">The sequence shown here is derived from an EMBL/GenBank/DDBJ whole genome shotgun (WGS) entry which is preliminary data.</text>
</comment>
<dbReference type="PROSITE" id="PS51257">
    <property type="entry name" value="PROKAR_LIPOPROTEIN"/>
    <property type="match status" value="1"/>
</dbReference>
<dbReference type="SUPFAM" id="SSF100950">
    <property type="entry name" value="NagB/RpiA/CoA transferase-like"/>
    <property type="match status" value="1"/>
</dbReference>
<proteinExistence type="predicted"/>